<reference evidence="5" key="1">
    <citation type="journal article" date="2013" name="Environ. Microbiol.">
        <title>Microbiota from the distal guts of lean and obese adolescents exhibit partial functional redundancy besides clear differences in community structure.</title>
        <authorList>
            <person name="Ferrer M."/>
            <person name="Ruiz A."/>
            <person name="Lanza F."/>
            <person name="Haange S.B."/>
            <person name="Oberbach A."/>
            <person name="Till H."/>
            <person name="Bargiela R."/>
            <person name="Campoy C."/>
            <person name="Segura M.T."/>
            <person name="Richter M."/>
            <person name="von Bergen M."/>
            <person name="Seifert J."/>
            <person name="Suarez A."/>
        </authorList>
    </citation>
    <scope>NUCLEOTIDE SEQUENCE</scope>
</reference>
<evidence type="ECO:0000256" key="1">
    <source>
        <dbReference type="ARBA" id="ARBA00007594"/>
    </source>
</evidence>
<dbReference type="Gene3D" id="3.30.1390.20">
    <property type="entry name" value="Ribosomal protein L30, ferredoxin-like fold domain"/>
    <property type="match status" value="1"/>
</dbReference>
<dbReference type="GO" id="GO:0015934">
    <property type="term" value="C:large ribosomal subunit"/>
    <property type="evidence" value="ECO:0007669"/>
    <property type="project" value="InterPro"/>
</dbReference>
<dbReference type="GO" id="GO:0003735">
    <property type="term" value="F:structural constituent of ribosome"/>
    <property type="evidence" value="ECO:0007669"/>
    <property type="project" value="InterPro"/>
</dbReference>
<evidence type="ECO:0000256" key="3">
    <source>
        <dbReference type="ARBA" id="ARBA00023274"/>
    </source>
</evidence>
<dbReference type="CDD" id="cd01658">
    <property type="entry name" value="Ribosomal_L30"/>
    <property type="match status" value="1"/>
</dbReference>
<feature type="domain" description="Large ribosomal subunit protein uL30-like ferredoxin-like fold" evidence="4">
    <location>
        <begin position="28"/>
        <end position="77"/>
    </location>
</feature>
<dbReference type="HAMAP" id="MF_01371_B">
    <property type="entry name" value="Ribosomal_uL30_B"/>
    <property type="match status" value="1"/>
</dbReference>
<keyword evidence="2 5" id="KW-0689">Ribosomal protein</keyword>
<organism evidence="5">
    <name type="scientific">human gut metagenome</name>
    <dbReference type="NCBI Taxonomy" id="408170"/>
    <lineage>
        <taxon>unclassified sequences</taxon>
        <taxon>metagenomes</taxon>
        <taxon>organismal metagenomes</taxon>
    </lineage>
</organism>
<dbReference type="EMBL" id="AJWY01011939">
    <property type="protein sequence ID" value="EKC51373.1"/>
    <property type="molecule type" value="Genomic_DNA"/>
</dbReference>
<name>K1S152_9ZZZZ</name>
<evidence type="ECO:0000313" key="5">
    <source>
        <dbReference type="EMBL" id="EKC51373.1"/>
    </source>
</evidence>
<dbReference type="InterPro" id="IPR005996">
    <property type="entry name" value="Ribosomal_uL30_bac-type"/>
</dbReference>
<comment type="caution">
    <text evidence="5">The sequence shown here is derived from an EMBL/GenBank/DDBJ whole genome shotgun (WGS) entry which is preliminary data.</text>
</comment>
<evidence type="ECO:0000259" key="4">
    <source>
        <dbReference type="Pfam" id="PF00327"/>
    </source>
</evidence>
<protein>
    <submittedName>
        <fullName evidence="5">Ribosomal protein L30, bacterial-type</fullName>
    </submittedName>
</protein>
<keyword evidence="3" id="KW-0687">Ribonucleoprotein</keyword>
<dbReference type="InterPro" id="IPR036919">
    <property type="entry name" value="Ribo_uL30_ferredoxin-like_sf"/>
</dbReference>
<proteinExistence type="inferred from homology"/>
<dbReference type="SUPFAM" id="SSF55129">
    <property type="entry name" value="Ribosomal protein L30p/L7e"/>
    <property type="match status" value="1"/>
</dbReference>
<dbReference type="NCBIfam" id="TIGR01308">
    <property type="entry name" value="rpmD_bact"/>
    <property type="match status" value="1"/>
</dbReference>
<accession>K1S152</accession>
<dbReference type="InterPro" id="IPR016082">
    <property type="entry name" value="Ribosomal_uL30_ferredoxin-like"/>
</dbReference>
<evidence type="ECO:0000256" key="2">
    <source>
        <dbReference type="ARBA" id="ARBA00022980"/>
    </source>
</evidence>
<dbReference type="AlphaFoldDB" id="K1S152"/>
<dbReference type="Pfam" id="PF00327">
    <property type="entry name" value="Ribosomal_L30"/>
    <property type="match status" value="1"/>
</dbReference>
<comment type="similarity">
    <text evidence="1">Belongs to the universal ribosomal protein uL30 family.</text>
</comment>
<dbReference type="GO" id="GO:0006412">
    <property type="term" value="P:translation"/>
    <property type="evidence" value="ECO:0007669"/>
    <property type="project" value="InterPro"/>
</dbReference>
<sequence length="82" mass="9047">MLMKLLPYVAKQLKKYWIKGGLTMANLEVKLVKSLIGSKKDQIATASSLGLRKIGDKATQPDNPQTQGKIKKISHLIEVTKA</sequence>
<gene>
    <name evidence="5" type="ORF">LEA_17432</name>
</gene>